<dbReference type="AlphaFoldDB" id="A0AAD6XKZ9"/>
<gene>
    <name evidence="4" type="ORF">B0H15DRAFT_442722</name>
</gene>
<accession>A0AAD6XKZ9</accession>
<feature type="region of interest" description="Disordered" evidence="1">
    <location>
        <begin position="257"/>
        <end position="278"/>
    </location>
</feature>
<evidence type="ECO:0000256" key="2">
    <source>
        <dbReference type="SAM" id="Phobius"/>
    </source>
</evidence>
<feature type="transmembrane region" description="Helical" evidence="2">
    <location>
        <begin position="199"/>
        <end position="217"/>
    </location>
</feature>
<evidence type="ECO:0000313" key="4">
    <source>
        <dbReference type="EMBL" id="KAJ7082008.1"/>
    </source>
</evidence>
<sequence>MRNAADDTSQIVFQNALHIFGITVLFWDHILMLDTEIQLLWKRKKFASAYWFFVVRYVSLGINIPGLVFLYINLSENLPSLEYHLRVRNHRDPIYYMHYHDTARLCALWRQQADPLGVDRDRRSLDGDCSGSTCHNAHSSARMPSRPFKDKAPDSAGLWIALFVFDSMIFGLIVYNGWSLCRRRGISMPLHTLIIRDGAAYFGVVMLSNLANIATFFNNSPILPGALATFANCVSITMMARIMLNLHEYAEQGVCTRDGSSSNQSVPHFRSSPPAAHA</sequence>
<reference evidence="4" key="1">
    <citation type="submission" date="2023-03" db="EMBL/GenBank/DDBJ databases">
        <title>Massive genome expansion in bonnet fungi (Mycena s.s.) driven by repeated elements and novel gene families across ecological guilds.</title>
        <authorList>
            <consortium name="Lawrence Berkeley National Laboratory"/>
            <person name="Harder C.B."/>
            <person name="Miyauchi S."/>
            <person name="Viragh M."/>
            <person name="Kuo A."/>
            <person name="Thoen E."/>
            <person name="Andreopoulos B."/>
            <person name="Lu D."/>
            <person name="Skrede I."/>
            <person name="Drula E."/>
            <person name="Henrissat B."/>
            <person name="Morin E."/>
            <person name="Kohler A."/>
            <person name="Barry K."/>
            <person name="LaButti K."/>
            <person name="Morin E."/>
            <person name="Salamov A."/>
            <person name="Lipzen A."/>
            <person name="Mereny Z."/>
            <person name="Hegedus B."/>
            <person name="Baldrian P."/>
            <person name="Stursova M."/>
            <person name="Weitz H."/>
            <person name="Taylor A."/>
            <person name="Grigoriev I.V."/>
            <person name="Nagy L.G."/>
            <person name="Martin F."/>
            <person name="Kauserud H."/>
        </authorList>
    </citation>
    <scope>NUCLEOTIDE SEQUENCE</scope>
    <source>
        <strain evidence="4">CBHHK173m</strain>
    </source>
</reference>
<feature type="transmembrane region" description="Helical" evidence="2">
    <location>
        <begin position="156"/>
        <end position="178"/>
    </location>
</feature>
<keyword evidence="2" id="KW-1133">Transmembrane helix</keyword>
<organism evidence="4 5">
    <name type="scientific">Mycena belliarum</name>
    <dbReference type="NCBI Taxonomy" id="1033014"/>
    <lineage>
        <taxon>Eukaryota</taxon>
        <taxon>Fungi</taxon>
        <taxon>Dikarya</taxon>
        <taxon>Basidiomycota</taxon>
        <taxon>Agaricomycotina</taxon>
        <taxon>Agaricomycetes</taxon>
        <taxon>Agaricomycetidae</taxon>
        <taxon>Agaricales</taxon>
        <taxon>Marasmiineae</taxon>
        <taxon>Mycenaceae</taxon>
        <taxon>Mycena</taxon>
    </lineage>
</organism>
<dbReference type="InterPro" id="IPR045340">
    <property type="entry name" value="DUF6533"/>
</dbReference>
<feature type="transmembrane region" description="Helical" evidence="2">
    <location>
        <begin position="223"/>
        <end position="244"/>
    </location>
</feature>
<feature type="domain" description="DUF6533" evidence="3">
    <location>
        <begin position="22"/>
        <end position="60"/>
    </location>
</feature>
<dbReference type="EMBL" id="JARJCN010000047">
    <property type="protein sequence ID" value="KAJ7082008.1"/>
    <property type="molecule type" value="Genomic_DNA"/>
</dbReference>
<proteinExistence type="predicted"/>
<keyword evidence="2" id="KW-0812">Transmembrane</keyword>
<keyword evidence="5" id="KW-1185">Reference proteome</keyword>
<feature type="transmembrane region" description="Helical" evidence="2">
    <location>
        <begin position="12"/>
        <end position="30"/>
    </location>
</feature>
<evidence type="ECO:0000256" key="1">
    <source>
        <dbReference type="SAM" id="MobiDB-lite"/>
    </source>
</evidence>
<comment type="caution">
    <text evidence="4">The sequence shown here is derived from an EMBL/GenBank/DDBJ whole genome shotgun (WGS) entry which is preliminary data.</text>
</comment>
<evidence type="ECO:0000259" key="3">
    <source>
        <dbReference type="Pfam" id="PF20151"/>
    </source>
</evidence>
<dbReference type="Proteomes" id="UP001222325">
    <property type="component" value="Unassembled WGS sequence"/>
</dbReference>
<feature type="transmembrane region" description="Helical" evidence="2">
    <location>
        <begin position="50"/>
        <end position="72"/>
    </location>
</feature>
<protein>
    <recommendedName>
        <fullName evidence="3">DUF6533 domain-containing protein</fullName>
    </recommendedName>
</protein>
<keyword evidence="2" id="KW-0472">Membrane</keyword>
<evidence type="ECO:0000313" key="5">
    <source>
        <dbReference type="Proteomes" id="UP001222325"/>
    </source>
</evidence>
<dbReference type="Pfam" id="PF20151">
    <property type="entry name" value="DUF6533"/>
    <property type="match status" value="1"/>
</dbReference>
<name>A0AAD6XKZ9_9AGAR</name>